<evidence type="ECO:0000256" key="5">
    <source>
        <dbReference type="ARBA" id="ARBA00022960"/>
    </source>
</evidence>
<reference evidence="8 9" key="1">
    <citation type="submission" date="2024-06" db="EMBL/GenBank/DDBJ databases">
        <authorList>
            <person name="Lee S.D."/>
        </authorList>
    </citation>
    <scope>NUCLEOTIDE SEQUENCE [LARGE SCALE GENOMIC DNA]</scope>
    <source>
        <strain evidence="8 9">N1-10</strain>
    </source>
</reference>
<protein>
    <submittedName>
        <fullName evidence="8">Rod shape-determining protein</fullName>
    </submittedName>
</protein>
<keyword evidence="4" id="KW-0067">ATP-binding</keyword>
<feature type="region of interest" description="Disordered" evidence="7">
    <location>
        <begin position="1"/>
        <end position="24"/>
    </location>
</feature>
<evidence type="ECO:0000256" key="7">
    <source>
        <dbReference type="SAM" id="MobiDB-lite"/>
    </source>
</evidence>
<dbReference type="Gene3D" id="3.90.640.10">
    <property type="entry name" value="Actin, Chain A, domain 4"/>
    <property type="match status" value="1"/>
</dbReference>
<evidence type="ECO:0000313" key="8">
    <source>
        <dbReference type="EMBL" id="MFC1436913.1"/>
    </source>
</evidence>
<dbReference type="EMBL" id="JBEUKS010000001">
    <property type="protein sequence ID" value="MFC1436913.1"/>
    <property type="molecule type" value="Genomic_DNA"/>
</dbReference>
<gene>
    <name evidence="8" type="ORF">ABUW04_01460</name>
</gene>
<name>A0ABV6XF84_9ACTN</name>
<dbReference type="PANTHER" id="PTHR42749">
    <property type="entry name" value="CELL SHAPE-DETERMINING PROTEIN MREB"/>
    <property type="match status" value="1"/>
</dbReference>
<evidence type="ECO:0000256" key="4">
    <source>
        <dbReference type="ARBA" id="ARBA00022840"/>
    </source>
</evidence>
<dbReference type="PANTHER" id="PTHR42749:SF1">
    <property type="entry name" value="CELL SHAPE-DETERMINING PROTEIN MREB"/>
    <property type="match status" value="1"/>
</dbReference>
<proteinExistence type="inferred from homology"/>
<dbReference type="RefSeq" id="WP_380561865.1">
    <property type="nucleotide sequence ID" value="NZ_JBEUKS010000001.1"/>
</dbReference>
<accession>A0ABV6XF84</accession>
<keyword evidence="3" id="KW-0547">Nucleotide-binding</keyword>
<comment type="subcellular location">
    <subcellularLocation>
        <location evidence="1">Cytoplasm</location>
    </subcellularLocation>
</comment>
<evidence type="ECO:0000256" key="6">
    <source>
        <dbReference type="ARBA" id="ARBA00023458"/>
    </source>
</evidence>
<keyword evidence="9" id="KW-1185">Reference proteome</keyword>
<evidence type="ECO:0000256" key="2">
    <source>
        <dbReference type="ARBA" id="ARBA00022490"/>
    </source>
</evidence>
<evidence type="ECO:0000313" key="9">
    <source>
        <dbReference type="Proteomes" id="UP001592581"/>
    </source>
</evidence>
<comment type="caution">
    <text evidence="8">The sequence shown here is derived from an EMBL/GenBank/DDBJ whole genome shotgun (WGS) entry which is preliminary data.</text>
</comment>
<comment type="similarity">
    <text evidence="6">Belongs to the FtsA/MreB family.</text>
</comment>
<keyword evidence="2" id="KW-0963">Cytoplasm</keyword>
<dbReference type="PRINTS" id="PR01652">
    <property type="entry name" value="SHAPEPROTEIN"/>
</dbReference>
<organism evidence="8 9">
    <name type="scientific">Streptacidiphilus jeojiensis</name>
    <dbReference type="NCBI Taxonomy" id="3229225"/>
    <lineage>
        <taxon>Bacteria</taxon>
        <taxon>Bacillati</taxon>
        <taxon>Actinomycetota</taxon>
        <taxon>Actinomycetes</taxon>
        <taxon>Kitasatosporales</taxon>
        <taxon>Streptomycetaceae</taxon>
        <taxon>Streptacidiphilus</taxon>
    </lineage>
</organism>
<dbReference type="InterPro" id="IPR056546">
    <property type="entry name" value="MreB_MamK-like"/>
</dbReference>
<dbReference type="Pfam" id="PF06723">
    <property type="entry name" value="MreB_Mbl"/>
    <property type="match status" value="1"/>
</dbReference>
<dbReference type="SUPFAM" id="SSF53067">
    <property type="entry name" value="Actin-like ATPase domain"/>
    <property type="match status" value="2"/>
</dbReference>
<evidence type="ECO:0000256" key="1">
    <source>
        <dbReference type="ARBA" id="ARBA00004496"/>
    </source>
</evidence>
<keyword evidence="5" id="KW-0133">Cell shape</keyword>
<dbReference type="InterPro" id="IPR043129">
    <property type="entry name" value="ATPase_NBD"/>
</dbReference>
<evidence type="ECO:0000256" key="3">
    <source>
        <dbReference type="ARBA" id="ARBA00022741"/>
    </source>
</evidence>
<sequence>MRGRLGAPRVPPSGPAAWRSRGRGGVIVPGPADPAPTACGAGRPTREERLSTLRSCTAIDLGASSLRVRRGAGAPVASMPARVVLEGQDSIFAMGEDAVAMEGRTWGALKLCRPTSGGTVADQRVTQIMVRTLMRESGRARLTYGGRVGVCVSPAVTDLGAAALRQLCREVGFSDVRLVPQALAAAVGAGIAVNTPYASVLVDLGAEHTSAALVVYGRVIASRSTRTGGDALDALLLRHLREEHQVVIGAAAAQTVKTTLRGARDTVSVRGQDAVTARPRGLMLPVGELHEVLLPRAVAAVCDQVTAVLAGCPVEMAADVYERGIVLTGGGARLHGLVEAVRKESDLPVHVVDDCELIAVKGTQMLMDAGWAGVDRSALRAAALAAGELEPEPAAAP</sequence>
<dbReference type="InterPro" id="IPR004753">
    <property type="entry name" value="MreB"/>
</dbReference>
<dbReference type="Gene3D" id="3.30.420.40">
    <property type="match status" value="2"/>
</dbReference>
<dbReference type="Proteomes" id="UP001592581">
    <property type="component" value="Unassembled WGS sequence"/>
</dbReference>